<dbReference type="PANTHER" id="PTHR11103:SF18">
    <property type="entry name" value="SLR1189 PROTEIN"/>
    <property type="match status" value="1"/>
</dbReference>
<keyword evidence="8" id="KW-0479">Metal-binding</keyword>
<dbReference type="GO" id="GO:0046872">
    <property type="term" value="F:metal ion binding"/>
    <property type="evidence" value="ECO:0007669"/>
    <property type="project" value="UniProtKB-KW"/>
</dbReference>
<reference evidence="10 11" key="1">
    <citation type="journal article" date="2016" name="Nat. Commun.">
        <title>Thousands of microbial genomes shed light on interconnected biogeochemical processes in an aquifer system.</title>
        <authorList>
            <person name="Anantharaman K."/>
            <person name="Brown C.T."/>
            <person name="Hug L.A."/>
            <person name="Sharon I."/>
            <person name="Castelle C.J."/>
            <person name="Probst A.J."/>
            <person name="Thomas B.C."/>
            <person name="Singh A."/>
            <person name="Wilkins M.J."/>
            <person name="Karaoz U."/>
            <person name="Brodie E.L."/>
            <person name="Williams K.H."/>
            <person name="Hubbard S.S."/>
            <person name="Banfield J.F."/>
        </authorList>
    </citation>
    <scope>NUCLEOTIDE SEQUENCE [LARGE SCALE GENOMIC DNA]</scope>
</reference>
<name>A0A1F5YDT8_9BACT</name>
<keyword evidence="4" id="KW-0285">Flavoprotein</keyword>
<dbReference type="PANTHER" id="PTHR11103">
    <property type="entry name" value="SLR1189 PROTEIN"/>
    <property type="match status" value="1"/>
</dbReference>
<evidence type="ECO:0000259" key="9">
    <source>
        <dbReference type="PROSITE" id="PS50970"/>
    </source>
</evidence>
<gene>
    <name evidence="10" type="ORF">A2Z86_00325</name>
</gene>
<keyword evidence="5 8" id="KW-0808">Transferase</keyword>
<keyword evidence="6" id="KW-0274">FAD</keyword>
<proteinExistence type="predicted"/>
<sequence>MSLPAFKDALRDSILVCDGAMGTQIYSHGVHLSRSFDEVNLSNPYLVSKIHHDYISAGARVIETNTFGANRLKLRRHALADKIGEIIAAGVKLAREAAPRDEVYVAGSAGPLGVKLNHPEGIEKDEAREVFAEHFTLLLDNGVDLLFLETFSDPLELALALETARGLRPDFPVVASAVFDERGLSQGKTPEQVVGLLEPFQPTAVGLNCRLSADLMLPILQRMHAATRLPLSAMSDAGESRLVEDRDMYISTPEFVADYARRAIQGAGVRLVGGCCGTNPRHIRAIAATVRMLQPGTPSISVKEAEAGPPRFEKEGKPWKEKTPFAAKLARGKFVSSVEIRPPRGLDSSSVKEALEGLAAAGVDAMNIPDGPRATARMNPIHIASRLNTEPERIEIIVHYTCRDRNLLGIQADLLGAYSLGLRNILAVTGDPPKLGDYPDATAVFDVDAIGLVGILNRLNHGEDLAARPIGDQTEFLIGVGVNPGAINLDLEVERLMAKIENGAEYVFTQPVFDPEFLTRFLDRAGKLPVPLLAGCYPLYSYKNAEFLHNEVPGMTIPEEVRLRMKEAGTGARAQDMGVEIAREALREVRQRVQGAYIMPPFDKWELAVRVLDGIIEPAPVSKK</sequence>
<evidence type="ECO:0000313" key="11">
    <source>
        <dbReference type="Proteomes" id="UP000176992"/>
    </source>
</evidence>
<dbReference type="PROSITE" id="PS50970">
    <property type="entry name" value="HCY"/>
    <property type="match status" value="1"/>
</dbReference>
<comment type="pathway">
    <text evidence="2">One-carbon metabolism; tetrahydrofolate interconversion.</text>
</comment>
<dbReference type="Pfam" id="PF02574">
    <property type="entry name" value="S-methyl_trans"/>
    <property type="match status" value="1"/>
</dbReference>
<dbReference type="SUPFAM" id="SSF51730">
    <property type="entry name" value="FAD-linked oxidoreductase"/>
    <property type="match status" value="1"/>
</dbReference>
<evidence type="ECO:0000256" key="4">
    <source>
        <dbReference type="ARBA" id="ARBA00022630"/>
    </source>
</evidence>
<comment type="cofactor">
    <cofactor evidence="1">
        <name>FAD</name>
        <dbReference type="ChEBI" id="CHEBI:57692"/>
    </cofactor>
</comment>
<dbReference type="Gene3D" id="3.20.20.220">
    <property type="match status" value="1"/>
</dbReference>
<dbReference type="Pfam" id="PF02219">
    <property type="entry name" value="MTHFR"/>
    <property type="match status" value="1"/>
</dbReference>
<evidence type="ECO:0000256" key="5">
    <source>
        <dbReference type="ARBA" id="ARBA00022679"/>
    </source>
</evidence>
<feature type="binding site" evidence="8">
    <location>
        <position position="276"/>
    </location>
    <ligand>
        <name>Zn(2+)</name>
        <dbReference type="ChEBI" id="CHEBI:29105"/>
    </ligand>
</feature>
<dbReference type="InterPro" id="IPR029041">
    <property type="entry name" value="FAD-linked_oxidoreductase-like"/>
</dbReference>
<dbReference type="GO" id="GO:0032259">
    <property type="term" value="P:methylation"/>
    <property type="evidence" value="ECO:0007669"/>
    <property type="project" value="UniProtKB-KW"/>
</dbReference>
<dbReference type="InterPro" id="IPR003171">
    <property type="entry name" value="Mehydrof_redctse-like"/>
</dbReference>
<dbReference type="NCBIfam" id="NF006396">
    <property type="entry name" value="PRK08645.1"/>
    <property type="match status" value="1"/>
</dbReference>
<organism evidence="10 11">
    <name type="scientific">Candidatus Glassbacteria bacterium GWA2_58_10</name>
    <dbReference type="NCBI Taxonomy" id="1817865"/>
    <lineage>
        <taxon>Bacteria</taxon>
        <taxon>Candidatus Glassiibacteriota</taxon>
    </lineage>
</organism>
<feature type="binding site" evidence="8">
    <location>
        <position position="209"/>
    </location>
    <ligand>
        <name>Zn(2+)</name>
        <dbReference type="ChEBI" id="CHEBI:29105"/>
    </ligand>
</feature>
<keyword evidence="7" id="KW-0560">Oxidoreductase</keyword>
<feature type="binding site" evidence="8">
    <location>
        <position position="275"/>
    </location>
    <ligand>
        <name>Zn(2+)</name>
        <dbReference type="ChEBI" id="CHEBI:29105"/>
    </ligand>
</feature>
<dbReference type="Gene3D" id="3.20.20.330">
    <property type="entry name" value="Homocysteine-binding-like domain"/>
    <property type="match status" value="1"/>
</dbReference>
<comment type="caution">
    <text evidence="10">The sequence shown here is derived from an EMBL/GenBank/DDBJ whole genome shotgun (WGS) entry which is preliminary data.</text>
</comment>
<dbReference type="GO" id="GO:0035999">
    <property type="term" value="P:tetrahydrofolate interconversion"/>
    <property type="evidence" value="ECO:0007669"/>
    <property type="project" value="UniProtKB-UniPathway"/>
</dbReference>
<keyword evidence="8" id="KW-0862">Zinc</keyword>
<evidence type="ECO:0000256" key="3">
    <source>
        <dbReference type="ARBA" id="ARBA00022603"/>
    </source>
</evidence>
<evidence type="ECO:0000313" key="10">
    <source>
        <dbReference type="EMBL" id="OGF98345.1"/>
    </source>
</evidence>
<dbReference type="SUPFAM" id="SSF82282">
    <property type="entry name" value="Homocysteine S-methyltransferase"/>
    <property type="match status" value="1"/>
</dbReference>
<dbReference type="InterPro" id="IPR003726">
    <property type="entry name" value="HCY_dom"/>
</dbReference>
<dbReference type="InterPro" id="IPR036589">
    <property type="entry name" value="HCY_dom_sf"/>
</dbReference>
<protein>
    <submittedName>
        <fullName evidence="10">Bifunctional homocysteine S-methyltransferase/methylenetetrahydrofolate reductase</fullName>
    </submittedName>
</protein>
<dbReference type="AlphaFoldDB" id="A0A1F5YDT8"/>
<dbReference type="CDD" id="cd00537">
    <property type="entry name" value="MTHFR"/>
    <property type="match status" value="1"/>
</dbReference>
<dbReference type="Proteomes" id="UP000176992">
    <property type="component" value="Unassembled WGS sequence"/>
</dbReference>
<evidence type="ECO:0000256" key="6">
    <source>
        <dbReference type="ARBA" id="ARBA00022827"/>
    </source>
</evidence>
<feature type="domain" description="Hcy-binding" evidence="9">
    <location>
        <begin position="3"/>
        <end position="290"/>
    </location>
</feature>
<comment type="cofactor">
    <cofactor evidence="8">
        <name>Zn(2+)</name>
        <dbReference type="ChEBI" id="CHEBI:29105"/>
    </cofactor>
</comment>
<dbReference type="GO" id="GO:0008168">
    <property type="term" value="F:methyltransferase activity"/>
    <property type="evidence" value="ECO:0007669"/>
    <property type="project" value="UniProtKB-UniRule"/>
</dbReference>
<evidence type="ECO:0000256" key="7">
    <source>
        <dbReference type="ARBA" id="ARBA00023002"/>
    </source>
</evidence>
<accession>A0A1F5YDT8</accession>
<dbReference type="EMBL" id="MFIV01000123">
    <property type="protein sequence ID" value="OGF98345.1"/>
    <property type="molecule type" value="Genomic_DNA"/>
</dbReference>
<dbReference type="GO" id="GO:0006555">
    <property type="term" value="P:methionine metabolic process"/>
    <property type="evidence" value="ECO:0007669"/>
    <property type="project" value="InterPro"/>
</dbReference>
<keyword evidence="3 8" id="KW-0489">Methyltransferase</keyword>
<evidence type="ECO:0000256" key="1">
    <source>
        <dbReference type="ARBA" id="ARBA00001974"/>
    </source>
</evidence>
<evidence type="ECO:0000256" key="8">
    <source>
        <dbReference type="PROSITE-ProRule" id="PRU00333"/>
    </source>
</evidence>
<dbReference type="UniPathway" id="UPA00193"/>
<evidence type="ECO:0000256" key="2">
    <source>
        <dbReference type="ARBA" id="ARBA00004777"/>
    </source>
</evidence>
<dbReference type="GO" id="GO:0004489">
    <property type="term" value="F:methylenetetrahydrofolate reductase [NAD(P)H] activity"/>
    <property type="evidence" value="ECO:0007669"/>
    <property type="project" value="InterPro"/>
</dbReference>